<gene>
    <name evidence="1" type="ORF">PAXRUDRAFT_161354</name>
</gene>
<reference evidence="1 2" key="1">
    <citation type="submission" date="2014-04" db="EMBL/GenBank/DDBJ databases">
        <authorList>
            <consortium name="DOE Joint Genome Institute"/>
            <person name="Kuo A."/>
            <person name="Kohler A."/>
            <person name="Jargeat P."/>
            <person name="Nagy L.G."/>
            <person name="Floudas D."/>
            <person name="Copeland A."/>
            <person name="Barry K.W."/>
            <person name="Cichocki N."/>
            <person name="Veneault-Fourrey C."/>
            <person name="LaButti K."/>
            <person name="Lindquist E.A."/>
            <person name="Lipzen A."/>
            <person name="Lundell T."/>
            <person name="Morin E."/>
            <person name="Murat C."/>
            <person name="Sun H."/>
            <person name="Tunlid A."/>
            <person name="Henrissat B."/>
            <person name="Grigoriev I.V."/>
            <person name="Hibbett D.S."/>
            <person name="Martin F."/>
            <person name="Nordberg H.P."/>
            <person name="Cantor M.N."/>
            <person name="Hua S.X."/>
        </authorList>
    </citation>
    <scope>NUCLEOTIDE SEQUENCE [LARGE SCALE GENOMIC DNA]</scope>
    <source>
        <strain evidence="1 2">Ve08.2h10</strain>
    </source>
</reference>
<dbReference type="EMBL" id="KN826288">
    <property type="protein sequence ID" value="KIK79412.1"/>
    <property type="molecule type" value="Genomic_DNA"/>
</dbReference>
<dbReference type="InParanoid" id="A0A0D0C945"/>
<accession>A0A0D0C945</accession>
<dbReference type="SUPFAM" id="SSF52540">
    <property type="entry name" value="P-loop containing nucleoside triphosphate hydrolases"/>
    <property type="match status" value="1"/>
</dbReference>
<keyword evidence="2" id="KW-1185">Reference proteome</keyword>
<evidence type="ECO:0008006" key="3">
    <source>
        <dbReference type="Google" id="ProtNLM"/>
    </source>
</evidence>
<evidence type="ECO:0000313" key="2">
    <source>
        <dbReference type="Proteomes" id="UP000054538"/>
    </source>
</evidence>
<dbReference type="InterPro" id="IPR027417">
    <property type="entry name" value="P-loop_NTPase"/>
</dbReference>
<organism evidence="1 2">
    <name type="scientific">Paxillus rubicundulus Ve08.2h10</name>
    <dbReference type="NCBI Taxonomy" id="930991"/>
    <lineage>
        <taxon>Eukaryota</taxon>
        <taxon>Fungi</taxon>
        <taxon>Dikarya</taxon>
        <taxon>Basidiomycota</taxon>
        <taxon>Agaricomycotina</taxon>
        <taxon>Agaricomycetes</taxon>
        <taxon>Agaricomycetidae</taxon>
        <taxon>Boletales</taxon>
        <taxon>Paxilineae</taxon>
        <taxon>Paxillaceae</taxon>
        <taxon>Paxillus</taxon>
    </lineage>
</organism>
<evidence type="ECO:0000313" key="1">
    <source>
        <dbReference type="EMBL" id="KIK79412.1"/>
    </source>
</evidence>
<reference evidence="2" key="2">
    <citation type="submission" date="2015-01" db="EMBL/GenBank/DDBJ databases">
        <title>Evolutionary Origins and Diversification of the Mycorrhizal Mutualists.</title>
        <authorList>
            <consortium name="DOE Joint Genome Institute"/>
            <consortium name="Mycorrhizal Genomics Consortium"/>
            <person name="Kohler A."/>
            <person name="Kuo A."/>
            <person name="Nagy L.G."/>
            <person name="Floudas D."/>
            <person name="Copeland A."/>
            <person name="Barry K.W."/>
            <person name="Cichocki N."/>
            <person name="Veneault-Fourrey C."/>
            <person name="LaButti K."/>
            <person name="Lindquist E.A."/>
            <person name="Lipzen A."/>
            <person name="Lundell T."/>
            <person name="Morin E."/>
            <person name="Murat C."/>
            <person name="Riley R."/>
            <person name="Ohm R."/>
            <person name="Sun H."/>
            <person name="Tunlid A."/>
            <person name="Henrissat B."/>
            <person name="Grigoriev I.V."/>
            <person name="Hibbett D.S."/>
            <person name="Martin F."/>
        </authorList>
    </citation>
    <scope>NUCLEOTIDE SEQUENCE [LARGE SCALE GENOMIC DNA]</scope>
    <source>
        <strain evidence="2">Ve08.2h10</strain>
    </source>
</reference>
<feature type="non-terminal residue" evidence="1">
    <location>
        <position position="1"/>
    </location>
</feature>
<dbReference type="AlphaFoldDB" id="A0A0D0C945"/>
<proteinExistence type="predicted"/>
<name>A0A0D0C945_9AGAM</name>
<dbReference type="Gene3D" id="3.40.50.300">
    <property type="entry name" value="P-loop containing nucleotide triphosphate hydrolases"/>
    <property type="match status" value="1"/>
</dbReference>
<protein>
    <recommendedName>
        <fullName evidence="3">DEAD/DEAH box helicase domain-containing protein</fullName>
    </recommendedName>
</protein>
<dbReference type="OrthoDB" id="2499463at2759"/>
<sequence length="70" mass="7832">KIVEEFCAWFNNLVPYDWQLNVTEALMLGLDCSVKVGAGAGKTMPFVMPLFSQPNKHVLIISPLNYCPMT</sequence>
<dbReference type="HOGENOM" id="CLU_001103_20_2_1"/>
<dbReference type="Proteomes" id="UP000054538">
    <property type="component" value="Unassembled WGS sequence"/>
</dbReference>